<organism evidence="4">
    <name type="scientific">Alexandrium monilatum</name>
    <dbReference type="NCBI Taxonomy" id="311494"/>
    <lineage>
        <taxon>Eukaryota</taxon>
        <taxon>Sar</taxon>
        <taxon>Alveolata</taxon>
        <taxon>Dinophyceae</taxon>
        <taxon>Gonyaulacales</taxon>
        <taxon>Pyrocystaceae</taxon>
        <taxon>Alexandrium</taxon>
    </lineage>
</organism>
<name>A0A7S4R5B6_9DINO</name>
<evidence type="ECO:0000256" key="2">
    <source>
        <dbReference type="SAM" id="MobiDB-lite"/>
    </source>
</evidence>
<protein>
    <submittedName>
        <fullName evidence="4">Uncharacterized protein</fullName>
    </submittedName>
</protein>
<feature type="region of interest" description="Disordered" evidence="2">
    <location>
        <begin position="577"/>
        <end position="596"/>
    </location>
</feature>
<feature type="signal peptide" evidence="3">
    <location>
        <begin position="1"/>
        <end position="28"/>
    </location>
</feature>
<proteinExistence type="predicted"/>
<sequence length="622" mass="66538">MKRGEPPAPTAMARLAAGLAVLLWAASGARHRRSAGADVDSSLAQVRDTLQNLRRSVEDSGREAENLYIRRQRWCEASLHAFAEKKEVISASLHRMGVDIKEQEAAAEEAEGTAFQLKADIAIVRHTLNKTAEMIKVWRSDLAADKDEEAAEEDEALLKALVRNKEETLASLEGEEEVISQMLAQLQAGVVESRVQRADRDDSIAKEGLFVAELGDACSRSLDRAHAQAAARTKTVAPIAAAITALEQLGTPRAAGPSPPVARPPLEVPSFLQQGSEQAAAKAEEDLLEVFGGPPGPAEEHVPTVPPAGDADEDSTEVPLPPVQRPKIQSLLEDLRARGRPRSDQKEWCAEERATFERVLALAQTSVGEMEAETEVHAEASSQVAAGLQTVESSLKAVSAAMQEANASFAKEQALVAGRARDQVLAGKILEQAMEVLEDLRASDGLSGSAEQGADNVTASLKAAETAFGLQARALAAVKQEVASTLGKLVKGAQDAADALGHERSNLELARDSHSSERRRCAENKAMHESGIRETQVYLKSLQAECSSNVEELEEREREAELRALEDSQAVLEGRRLADHRRTRGSRGLRGGTAGPAAAKALANLSPLERAAVEMGVAFDGD</sequence>
<gene>
    <name evidence="4" type="ORF">AMON00008_LOCUS29373</name>
</gene>
<keyword evidence="3" id="KW-0732">Signal</keyword>
<accession>A0A7S4R5B6</accession>
<keyword evidence="1" id="KW-0175">Coiled coil</keyword>
<evidence type="ECO:0000256" key="1">
    <source>
        <dbReference type="SAM" id="Coils"/>
    </source>
</evidence>
<feature type="chain" id="PRO_5031177977" evidence="3">
    <location>
        <begin position="29"/>
        <end position="622"/>
    </location>
</feature>
<dbReference type="AlphaFoldDB" id="A0A7S4R5B6"/>
<dbReference type="EMBL" id="HBNR01042255">
    <property type="protein sequence ID" value="CAE4601759.1"/>
    <property type="molecule type" value="Transcribed_RNA"/>
</dbReference>
<evidence type="ECO:0000256" key="3">
    <source>
        <dbReference type="SAM" id="SignalP"/>
    </source>
</evidence>
<reference evidence="4" key="1">
    <citation type="submission" date="2021-01" db="EMBL/GenBank/DDBJ databases">
        <authorList>
            <person name="Corre E."/>
            <person name="Pelletier E."/>
            <person name="Niang G."/>
            <person name="Scheremetjew M."/>
            <person name="Finn R."/>
            <person name="Kale V."/>
            <person name="Holt S."/>
            <person name="Cochrane G."/>
            <person name="Meng A."/>
            <person name="Brown T."/>
            <person name="Cohen L."/>
        </authorList>
    </citation>
    <scope>NUCLEOTIDE SEQUENCE</scope>
    <source>
        <strain evidence="4">CCMP3105</strain>
    </source>
</reference>
<feature type="region of interest" description="Disordered" evidence="2">
    <location>
        <begin position="291"/>
        <end position="322"/>
    </location>
</feature>
<feature type="coiled-coil region" evidence="1">
    <location>
        <begin position="539"/>
        <end position="570"/>
    </location>
</feature>
<feature type="compositionally biased region" description="Basic residues" evidence="2">
    <location>
        <begin position="578"/>
        <end position="587"/>
    </location>
</feature>
<evidence type="ECO:0000313" key="4">
    <source>
        <dbReference type="EMBL" id="CAE4601759.1"/>
    </source>
</evidence>